<dbReference type="Proteomes" id="UP000317573">
    <property type="component" value="Unassembled WGS sequence"/>
</dbReference>
<protein>
    <submittedName>
        <fullName evidence="2">Uncharacterized protein</fullName>
    </submittedName>
</protein>
<proteinExistence type="predicted"/>
<evidence type="ECO:0000313" key="3">
    <source>
        <dbReference type="Proteomes" id="UP000317573"/>
    </source>
</evidence>
<reference evidence="2 3" key="1">
    <citation type="submission" date="2019-07" db="EMBL/GenBank/DDBJ databases">
        <title>Genome sequencing of lignin-degrading bacterial isolates.</title>
        <authorList>
            <person name="Gladden J."/>
        </authorList>
    </citation>
    <scope>NUCLEOTIDE SEQUENCE [LARGE SCALE GENOMIC DNA]</scope>
    <source>
        <strain evidence="2 3">J45</strain>
    </source>
</reference>
<evidence type="ECO:0000313" key="2">
    <source>
        <dbReference type="EMBL" id="TWH16655.1"/>
    </source>
</evidence>
<feature type="compositionally biased region" description="Basic and acidic residues" evidence="1">
    <location>
        <begin position="493"/>
        <end position="506"/>
    </location>
</feature>
<dbReference type="EMBL" id="VLJT01000020">
    <property type="protein sequence ID" value="TWH16655.1"/>
    <property type="molecule type" value="Genomic_DNA"/>
</dbReference>
<accession>A0A562E3N8</accession>
<gene>
    <name evidence="2" type="ORF">L618_002200000650</name>
</gene>
<sequence>MKTGWQSQPFPPGGASAADGIRNQLGRPALSLLTVLVREAAQNSWDARLGDEPVRFSVELSELRAGLAPVWRRLLEQNAPTATQLPIRTSLSRPLRILSISDRGTRGLGGPTRADNAVTDNNDFVSFVRNIGEPRNNELGGGTYGFGKAVFYLLSRSGTVLIHTRCRTSDGYETRLIGCSLWKSYTVGEGLTGRRFTGRHWWGDITGDVVEPLVGAEAERVAAQLGLTQFSDDETGTTITVIDPDLDERSPEEATRWIADAITWNLWPKMVPKVEDDQPDMLFSVRLNGDEVGIPDPAATAPLRLFVEAYRRMNSSGAEEIWVKSPKIYLGRLGMYKTMAKPFEPSAVAEESGFKDSSHHICLMRTAELVVKYLKGPATGAQFMSYAGVFRADTDVDDSYARAEPPTHDDWVVAQLEGRDRRIVNVTYQRLKESASAQVETGESLVDATQKLPLGAASRRFSGLVAGAFGFGGVSATSGFSRAFNKGGTDSSHSSHTDPVHGREDEASVQDGYGPSSATTPESPAFSMDGSELPAREHHHADTAKQDASVGRHRAKKKPSVIYLGEPFFDFLDGAPVVAQKFRVTSVLPVEVRGEVGVVIPGAKGREVEPPVNALQPEVIGWYREDDHYFSSASTVVVEDGNHTWKVLVRPVPDTVTNIELRAEVTTP</sequence>
<feature type="region of interest" description="Disordered" evidence="1">
    <location>
        <begin position="486"/>
        <end position="531"/>
    </location>
</feature>
<name>A0A562E3N8_RHORH</name>
<dbReference type="AlphaFoldDB" id="A0A562E3N8"/>
<organism evidence="2 3">
    <name type="scientific">Rhodococcus rhodochrous J45</name>
    <dbReference type="NCBI Taxonomy" id="935266"/>
    <lineage>
        <taxon>Bacteria</taxon>
        <taxon>Bacillati</taxon>
        <taxon>Actinomycetota</taxon>
        <taxon>Actinomycetes</taxon>
        <taxon>Mycobacteriales</taxon>
        <taxon>Nocardiaceae</taxon>
        <taxon>Rhodococcus</taxon>
    </lineage>
</organism>
<evidence type="ECO:0000256" key="1">
    <source>
        <dbReference type="SAM" id="MobiDB-lite"/>
    </source>
</evidence>
<comment type="caution">
    <text evidence="2">The sequence shown here is derived from an EMBL/GenBank/DDBJ whole genome shotgun (WGS) entry which is preliminary data.</text>
</comment>
<feature type="region of interest" description="Disordered" evidence="1">
    <location>
        <begin position="1"/>
        <end position="21"/>
    </location>
</feature>